<dbReference type="InterPro" id="IPR009057">
    <property type="entry name" value="Homeodomain-like_sf"/>
</dbReference>
<reference evidence="6 7" key="1">
    <citation type="submission" date="2016-10" db="EMBL/GenBank/DDBJ databases">
        <authorList>
            <person name="de Groot N.N."/>
        </authorList>
    </citation>
    <scope>NUCLEOTIDE SEQUENCE [LARGE SCALE GENOMIC DNA]</scope>
    <source>
        <strain evidence="6">1</strain>
    </source>
</reference>
<dbReference type="GO" id="GO:0003677">
    <property type="term" value="F:DNA binding"/>
    <property type="evidence" value="ECO:0007669"/>
    <property type="project" value="UniProtKB-UniRule"/>
</dbReference>
<organism evidence="6 7">
    <name type="scientific">Nitrosomonas mobilis</name>
    <dbReference type="NCBI Taxonomy" id="51642"/>
    <lineage>
        <taxon>Bacteria</taxon>
        <taxon>Pseudomonadati</taxon>
        <taxon>Pseudomonadota</taxon>
        <taxon>Betaproteobacteria</taxon>
        <taxon>Nitrosomonadales</taxon>
        <taxon>Nitrosomonadaceae</taxon>
        <taxon>Nitrosomonas</taxon>
    </lineage>
</organism>
<keyword evidence="3" id="KW-0804">Transcription</keyword>
<dbReference type="InterPro" id="IPR036271">
    <property type="entry name" value="Tet_transcr_reg_TetR-rel_C_sf"/>
</dbReference>
<evidence type="ECO:0000313" key="7">
    <source>
        <dbReference type="Proteomes" id="UP000198729"/>
    </source>
</evidence>
<dbReference type="SUPFAM" id="SSF46689">
    <property type="entry name" value="Homeodomain-like"/>
    <property type="match status" value="1"/>
</dbReference>
<keyword evidence="7" id="KW-1185">Reference proteome</keyword>
<dbReference type="PANTHER" id="PTHR47506">
    <property type="entry name" value="TRANSCRIPTIONAL REGULATORY PROTEIN"/>
    <property type="match status" value="1"/>
</dbReference>
<dbReference type="Gene3D" id="1.10.357.10">
    <property type="entry name" value="Tetracycline Repressor, domain 2"/>
    <property type="match status" value="1"/>
</dbReference>
<sequence>MTRTKNFDETEALESAMLLFWKKGYSATSMKELEQVMGLKITSIYNAFGNKRALFEKALNYYLQHILIKFIEALDNADSPENALNAVLMEVIYLHFNHSYPGGCLVVFSILENEQHDESSRHILSSALSSLHNAIIKRLQSDQEKGEIAPEVDCRAIANHVAALITGMITMAKAGFPQKELEKLINNAVKILLKA</sequence>
<dbReference type="Pfam" id="PF00440">
    <property type="entry name" value="TetR_N"/>
    <property type="match status" value="1"/>
</dbReference>
<evidence type="ECO:0000256" key="1">
    <source>
        <dbReference type="ARBA" id="ARBA00023015"/>
    </source>
</evidence>
<proteinExistence type="predicted"/>
<dbReference type="InterPro" id="IPR001647">
    <property type="entry name" value="HTH_TetR"/>
</dbReference>
<dbReference type="EMBL" id="FMWO01000094">
    <property type="protein sequence ID" value="SCZ86940.1"/>
    <property type="molecule type" value="Genomic_DNA"/>
</dbReference>
<dbReference type="Pfam" id="PF16925">
    <property type="entry name" value="TetR_C_13"/>
    <property type="match status" value="1"/>
</dbReference>
<accession>A0A1G5SJ85</accession>
<evidence type="ECO:0000256" key="3">
    <source>
        <dbReference type="ARBA" id="ARBA00023163"/>
    </source>
</evidence>
<dbReference type="OrthoDB" id="270177at2"/>
<evidence type="ECO:0000256" key="4">
    <source>
        <dbReference type="PROSITE-ProRule" id="PRU00335"/>
    </source>
</evidence>
<dbReference type="SUPFAM" id="SSF48498">
    <property type="entry name" value="Tetracyclin repressor-like, C-terminal domain"/>
    <property type="match status" value="1"/>
</dbReference>
<protein>
    <submittedName>
        <fullName evidence="6">Putative Transcriptional regulator, TetR family</fullName>
    </submittedName>
</protein>
<keyword evidence="2 4" id="KW-0238">DNA-binding</keyword>
<feature type="domain" description="HTH tetR-type" evidence="5">
    <location>
        <begin position="6"/>
        <end position="66"/>
    </location>
</feature>
<dbReference type="Proteomes" id="UP000198729">
    <property type="component" value="Unassembled WGS sequence"/>
</dbReference>
<dbReference type="RefSeq" id="WP_090288254.1">
    <property type="nucleotide sequence ID" value="NZ_FMWO01000094.1"/>
</dbReference>
<dbReference type="STRING" id="51642.NSMM_820035"/>
<evidence type="ECO:0000313" key="6">
    <source>
        <dbReference type="EMBL" id="SCZ86940.1"/>
    </source>
</evidence>
<evidence type="ECO:0000259" key="5">
    <source>
        <dbReference type="PROSITE" id="PS50977"/>
    </source>
</evidence>
<gene>
    <name evidence="6" type="ORF">NSMM_820035</name>
</gene>
<dbReference type="InterPro" id="IPR011075">
    <property type="entry name" value="TetR_C"/>
</dbReference>
<dbReference type="Gene3D" id="1.10.10.60">
    <property type="entry name" value="Homeodomain-like"/>
    <property type="match status" value="1"/>
</dbReference>
<dbReference type="PROSITE" id="PS50977">
    <property type="entry name" value="HTH_TETR_2"/>
    <property type="match status" value="1"/>
</dbReference>
<name>A0A1G5SJ85_9PROT</name>
<dbReference type="PANTHER" id="PTHR47506:SF1">
    <property type="entry name" value="HTH-TYPE TRANSCRIPTIONAL REGULATOR YJDC"/>
    <property type="match status" value="1"/>
</dbReference>
<keyword evidence="1" id="KW-0805">Transcription regulation</keyword>
<evidence type="ECO:0000256" key="2">
    <source>
        <dbReference type="ARBA" id="ARBA00023125"/>
    </source>
</evidence>
<feature type="DNA-binding region" description="H-T-H motif" evidence="4">
    <location>
        <begin position="29"/>
        <end position="48"/>
    </location>
</feature>
<dbReference type="AlphaFoldDB" id="A0A1G5SJ85"/>